<protein>
    <submittedName>
        <fullName evidence="1">Uncharacterized protein</fullName>
    </submittedName>
</protein>
<evidence type="ECO:0000313" key="1">
    <source>
        <dbReference type="EMBL" id="GAP19705.1"/>
    </source>
</evidence>
<accession>A0A0M8JSF2</accession>
<dbReference type="Proteomes" id="UP000050501">
    <property type="component" value="Unassembled WGS sequence"/>
</dbReference>
<organism evidence="1">
    <name type="scientific">Levilinea saccharolytica</name>
    <dbReference type="NCBI Taxonomy" id="229921"/>
    <lineage>
        <taxon>Bacteria</taxon>
        <taxon>Bacillati</taxon>
        <taxon>Chloroflexota</taxon>
        <taxon>Anaerolineae</taxon>
        <taxon>Anaerolineales</taxon>
        <taxon>Anaerolineaceae</taxon>
        <taxon>Levilinea</taxon>
    </lineage>
</organism>
<proteinExistence type="predicted"/>
<dbReference type="AlphaFoldDB" id="A0A0M8JSF2"/>
<name>A0A0M8JSF2_9CHLR</name>
<dbReference type="EMBL" id="LGCM01000019">
    <property type="protein sequence ID" value="KPL87450.1"/>
    <property type="molecule type" value="Genomic_DNA"/>
</dbReference>
<evidence type="ECO:0000313" key="3">
    <source>
        <dbReference type="Proteomes" id="UP000050501"/>
    </source>
</evidence>
<dbReference type="PROSITE" id="PS51257">
    <property type="entry name" value="PROKAR_LIPOPROTEIN"/>
    <property type="match status" value="1"/>
</dbReference>
<dbReference type="OrthoDB" id="9761532at2"/>
<keyword evidence="3" id="KW-1185">Reference proteome</keyword>
<gene>
    <name evidence="2" type="ORF">ADN01_04655</name>
    <name evidence="1" type="ORF">LSAC_03617</name>
</gene>
<reference evidence="1" key="1">
    <citation type="journal article" date="2015" name="Genome Announc.">
        <title>Draft Genome Sequences of Anaerolinea thermolimosa IMO-1, Bellilinea caldifistulae GOMI-1, Leptolinea tardivitalis YMTK-2, Levilinea saccharolytica KIBI-1, Longilinea arvoryzae KOME-1, Previously Described as Members of the Class Anaerolineae (Chloroflexi).</title>
        <authorList>
            <person name="Matsuura N."/>
            <person name="Tourlousse M.D."/>
            <person name="Ohashi A."/>
            <person name="Hugenholtz P."/>
            <person name="Sekiguchi Y."/>
        </authorList>
    </citation>
    <scope>NUCLEOTIDE SEQUENCE</scope>
    <source>
        <strain evidence="1">KIBI-1</strain>
    </source>
</reference>
<sequence>MKPSIRCYANALRITAVLLAAAGITACAVVPALAQRIRNLVQRPTLVEYDPPALSVDTSPLEQAGCTLSAPWWTCPEGGPKDEWGCEVLQSVSPLLGGLDPAPLAACIVRGHDALPEGEYIYNTGCAYPGYIRYVVAEAGSLRLVHNLEELRALAAPIETPEEALSYALASQGLSALYDLSIDPSFRYQTRTLEETHVEITNEGYRVLLFNDDLCGCGPHTTFAVPVEVSRGGEVMRLEPQPLFQNPEYDSLCVD</sequence>
<evidence type="ECO:0000313" key="2">
    <source>
        <dbReference type="EMBL" id="KPL87450.1"/>
    </source>
</evidence>
<dbReference type="RefSeq" id="WP_062419955.1">
    <property type="nucleotide sequence ID" value="NZ_BBXZ01000188.1"/>
</dbReference>
<reference evidence="2 3" key="2">
    <citation type="submission" date="2015-07" db="EMBL/GenBank/DDBJ databases">
        <title>Genome sequence of Levilinea saccharolytica DSM 16555.</title>
        <authorList>
            <person name="Hemp J."/>
            <person name="Ward L.M."/>
            <person name="Pace L.A."/>
            <person name="Fischer W.W."/>
        </authorList>
    </citation>
    <scope>NUCLEOTIDE SEQUENCE [LARGE SCALE GENOMIC DNA]</scope>
    <source>
        <strain evidence="2 3">KIBI-1</strain>
    </source>
</reference>
<dbReference type="EMBL" id="DF967975">
    <property type="protein sequence ID" value="GAP19705.1"/>
    <property type="molecule type" value="Genomic_DNA"/>
</dbReference>